<evidence type="ECO:0000256" key="2">
    <source>
        <dbReference type="ARBA" id="ARBA00022741"/>
    </source>
</evidence>
<accession>A0A5N6GFA1</accession>
<gene>
    <name evidence="7" type="ORF">BDV35DRAFT_373339</name>
</gene>
<evidence type="ECO:0000256" key="4">
    <source>
        <dbReference type="PROSITE-ProRule" id="PRU00409"/>
    </source>
</evidence>
<dbReference type="AlphaFoldDB" id="A0A5N6GFA1"/>
<feature type="region of interest" description="Disordered" evidence="5">
    <location>
        <begin position="1"/>
        <end position="24"/>
    </location>
</feature>
<reference evidence="7" key="1">
    <citation type="submission" date="2019-04" db="EMBL/GenBank/DDBJ databases">
        <title>Friends and foes A comparative genomics study of 23 Aspergillus species from section Flavi.</title>
        <authorList>
            <consortium name="DOE Joint Genome Institute"/>
            <person name="Kjaerbolling I."/>
            <person name="Vesth T."/>
            <person name="Frisvad J.C."/>
            <person name="Nybo J.L."/>
            <person name="Theobald S."/>
            <person name="Kildgaard S."/>
            <person name="Isbrandt T."/>
            <person name="Kuo A."/>
            <person name="Sato A."/>
            <person name="Lyhne E.K."/>
            <person name="Kogle M.E."/>
            <person name="Wiebenga A."/>
            <person name="Kun R.S."/>
            <person name="Lubbers R.J."/>
            <person name="Makela M.R."/>
            <person name="Barry K."/>
            <person name="Chovatia M."/>
            <person name="Clum A."/>
            <person name="Daum C."/>
            <person name="Haridas S."/>
            <person name="He G."/>
            <person name="LaButti K."/>
            <person name="Lipzen A."/>
            <person name="Mondo S."/>
            <person name="Riley R."/>
            <person name="Salamov A."/>
            <person name="Simmons B.A."/>
            <person name="Magnuson J.K."/>
            <person name="Henrissat B."/>
            <person name="Mortensen U.H."/>
            <person name="Larsen T.O."/>
            <person name="Devries R.P."/>
            <person name="Grigoriev I.V."/>
            <person name="Machida M."/>
            <person name="Baker S.E."/>
            <person name="Andersen M.R."/>
        </authorList>
    </citation>
    <scope>NUCLEOTIDE SEQUENCE [LARGE SCALE GENOMIC DNA]</scope>
    <source>
        <strain evidence="7">CBS 121.62</strain>
    </source>
</reference>
<dbReference type="InterPro" id="IPR011761">
    <property type="entry name" value="ATP-grasp"/>
</dbReference>
<dbReference type="EMBL" id="ML734736">
    <property type="protein sequence ID" value="KAB8240497.1"/>
    <property type="molecule type" value="Genomic_DNA"/>
</dbReference>
<dbReference type="Gene3D" id="3.30.470.20">
    <property type="entry name" value="ATP-grasp fold, B domain"/>
    <property type="match status" value="1"/>
</dbReference>
<dbReference type="InterPro" id="IPR041472">
    <property type="entry name" value="BL00235/CARNS1_N"/>
</dbReference>
<dbReference type="Pfam" id="PF18130">
    <property type="entry name" value="ATPgrasp_N"/>
    <property type="match status" value="1"/>
</dbReference>
<organism evidence="7">
    <name type="scientific">Aspergillus flavus</name>
    <dbReference type="NCBI Taxonomy" id="5059"/>
    <lineage>
        <taxon>Eukaryota</taxon>
        <taxon>Fungi</taxon>
        <taxon>Dikarya</taxon>
        <taxon>Ascomycota</taxon>
        <taxon>Pezizomycotina</taxon>
        <taxon>Eurotiomycetes</taxon>
        <taxon>Eurotiomycetidae</taxon>
        <taxon>Eurotiales</taxon>
        <taxon>Aspergillaceae</taxon>
        <taxon>Aspergillus</taxon>
        <taxon>Aspergillus subgen. Circumdati</taxon>
    </lineage>
</organism>
<keyword evidence="2 4" id="KW-0547">Nucleotide-binding</keyword>
<dbReference type="SUPFAM" id="SSF56059">
    <property type="entry name" value="Glutathione synthetase ATP-binding domain-like"/>
    <property type="match status" value="1"/>
</dbReference>
<feature type="domain" description="ATP-grasp" evidence="6">
    <location>
        <begin position="343"/>
        <end position="582"/>
    </location>
</feature>
<dbReference type="Pfam" id="PF13535">
    <property type="entry name" value="ATP-grasp_4"/>
    <property type="match status" value="1"/>
</dbReference>
<dbReference type="PANTHER" id="PTHR43585:SF2">
    <property type="entry name" value="ATP-GRASP ENZYME FSQD"/>
    <property type="match status" value="1"/>
</dbReference>
<protein>
    <recommendedName>
        <fullName evidence="6">ATP-grasp domain-containing protein</fullName>
    </recommendedName>
</protein>
<keyword evidence="1" id="KW-0436">Ligase</keyword>
<evidence type="ECO:0000256" key="3">
    <source>
        <dbReference type="ARBA" id="ARBA00022840"/>
    </source>
</evidence>
<evidence type="ECO:0000313" key="7">
    <source>
        <dbReference type="EMBL" id="KAB8240497.1"/>
    </source>
</evidence>
<dbReference type="PANTHER" id="PTHR43585">
    <property type="entry name" value="FUMIPYRROLE BIOSYNTHESIS PROTEIN C"/>
    <property type="match status" value="1"/>
</dbReference>
<evidence type="ECO:0000256" key="5">
    <source>
        <dbReference type="SAM" id="MobiDB-lite"/>
    </source>
</evidence>
<evidence type="ECO:0000259" key="6">
    <source>
        <dbReference type="PROSITE" id="PS50975"/>
    </source>
</evidence>
<evidence type="ECO:0000256" key="1">
    <source>
        <dbReference type="ARBA" id="ARBA00022598"/>
    </source>
</evidence>
<dbReference type="Gene3D" id="3.40.50.20">
    <property type="match status" value="1"/>
</dbReference>
<sequence>MKSTAMAPWTEQCEPQLGPDSIIDSDPQDYRHAEIILNAGYSQVRLAVQYRAFVTCHWYRTIDIILEGNPHTFYPGLCLAPTEEQKAFVGEKGPDGKVTQYDQISAANPAIALVRLAASRSNTQSGLKFILPVNSGYLRRADILEERFRGCDQVECVNGFAVSTEQRLNACNEVGRLSDILLSACGGIIVREPQTGTTIDTVLSQVESEIRRRLSFQWLSSEPVRPKRLAVVQARKEHHTIERFYMAARSLNISLIAVDSPGHWLEADDGPSASLREEFIPFDMTVDETFSIRLYHALKDHNLDGIITSNDRHLVGVAEAAEMLGLPTMPSKGLKVATDKYATRAAEEADTLVPASFQVQSLEELDDLFTRPNAPALTFPLIVKPCLGWSSDCVTRVTTIAELRDAVHRASTRHLGSMSTSTGVVIEPYIDGPEVDTNIILLDGECLFFEISDDFPCTGDAPDANAQTSNFQETQIMYPTALPEAEQWTLRESIQNSLIRLGLKTGVFHVEARVRNSVASYTTDESGLFDLRVGSDKSDLQAEQPSCWLIEINSRPPGGFSDWATAYIHGVCYHAQAILAAVGDQERFKALATPFQQQGAATACPEPQFHCMLVYLSPERSGILANSPCEDTRAQAPDLMKHVLRSQCWYRRGEKVSGPQDPSLGWLSTYLVFARGEDFGREEVLHLGDRVRKEFRMEIE</sequence>
<dbReference type="PROSITE" id="PS50975">
    <property type="entry name" value="ATP_GRASP"/>
    <property type="match status" value="1"/>
</dbReference>
<proteinExistence type="predicted"/>
<dbReference type="VEuPathDB" id="FungiDB:F9C07_8065"/>
<dbReference type="GO" id="GO:0016874">
    <property type="term" value="F:ligase activity"/>
    <property type="evidence" value="ECO:0007669"/>
    <property type="project" value="UniProtKB-KW"/>
</dbReference>
<dbReference type="VEuPathDB" id="FungiDB:AFLA_008577"/>
<keyword evidence="3 4" id="KW-0067">ATP-binding</keyword>
<dbReference type="Proteomes" id="UP000325434">
    <property type="component" value="Unassembled WGS sequence"/>
</dbReference>
<name>A0A5N6GFA1_ASPFL</name>
<dbReference type="InterPro" id="IPR052032">
    <property type="entry name" value="ATP-dep_AA_Ligase"/>
</dbReference>
<dbReference type="GO" id="GO:0005524">
    <property type="term" value="F:ATP binding"/>
    <property type="evidence" value="ECO:0007669"/>
    <property type="project" value="UniProtKB-UniRule"/>
</dbReference>
<dbReference type="GO" id="GO:0046872">
    <property type="term" value="F:metal ion binding"/>
    <property type="evidence" value="ECO:0007669"/>
    <property type="project" value="InterPro"/>
</dbReference>